<feature type="domain" description="Pili assembly chaperone C-terminal" evidence="11">
    <location>
        <begin position="175"/>
        <end position="238"/>
    </location>
</feature>
<evidence type="ECO:0000313" key="12">
    <source>
        <dbReference type="EMBL" id="VWB59006.1"/>
    </source>
</evidence>
<dbReference type="InterPro" id="IPR016148">
    <property type="entry name" value="Pili_assmbl_chaperone_C"/>
</dbReference>
<dbReference type="InterPro" id="IPR013783">
    <property type="entry name" value="Ig-like_fold"/>
</dbReference>
<dbReference type="Proteomes" id="UP000494172">
    <property type="component" value="Unassembled WGS sequence"/>
</dbReference>
<dbReference type="InterPro" id="IPR018046">
    <property type="entry name" value="Pili_assmbl_chaperone_CS"/>
</dbReference>
<evidence type="ECO:0000256" key="9">
    <source>
        <dbReference type="SAM" id="SignalP"/>
    </source>
</evidence>
<dbReference type="SUPFAM" id="SSF49584">
    <property type="entry name" value="Periplasmic chaperone C-domain"/>
    <property type="match status" value="1"/>
</dbReference>
<dbReference type="SUPFAM" id="SSF49354">
    <property type="entry name" value="PapD-like"/>
    <property type="match status" value="1"/>
</dbReference>
<evidence type="ECO:0000259" key="10">
    <source>
        <dbReference type="Pfam" id="PF00345"/>
    </source>
</evidence>
<dbReference type="InterPro" id="IPR050643">
    <property type="entry name" value="Periplasmic_pilus_chap"/>
</dbReference>
<evidence type="ECO:0000256" key="8">
    <source>
        <dbReference type="RuleBase" id="RU003918"/>
    </source>
</evidence>
<evidence type="ECO:0000256" key="4">
    <source>
        <dbReference type="ARBA" id="ARBA00022729"/>
    </source>
</evidence>
<evidence type="ECO:0000256" key="7">
    <source>
        <dbReference type="ARBA" id="ARBA00023319"/>
    </source>
</evidence>
<organism evidence="12 13">
    <name type="scientific">Burkholderia arboris</name>
    <dbReference type="NCBI Taxonomy" id="488730"/>
    <lineage>
        <taxon>Bacteria</taxon>
        <taxon>Pseudomonadati</taxon>
        <taxon>Pseudomonadota</taxon>
        <taxon>Betaproteobacteria</taxon>
        <taxon>Burkholderiales</taxon>
        <taxon>Burkholderiaceae</taxon>
        <taxon>Burkholderia</taxon>
        <taxon>Burkholderia cepacia complex</taxon>
    </lineage>
</organism>
<evidence type="ECO:0000256" key="2">
    <source>
        <dbReference type="ARBA" id="ARBA00007399"/>
    </source>
</evidence>
<dbReference type="InterPro" id="IPR001829">
    <property type="entry name" value="Pili_assmbl_chaperone_bac"/>
</dbReference>
<dbReference type="RefSeq" id="WP_174992633.1">
    <property type="nucleotide sequence ID" value="NZ_CABVPX010000009.1"/>
</dbReference>
<sequence>MNVILKSLQAIALTTTLIASHAYANVVISGTRVIFPGDDREVTIKLTNDGSAPALVQTWIDKGDADASPDTIDVPFTLTPAMFRMEPQKGQTLRLIYTNEPLPADKESLFWLNVLEIPPKAAGNADRNQLQIAFRSRIKIMFRPRDLPGNAQGAPAQMRWQVARGAEGKYVLQATNPTPYVVNIGSVLLHSGGNKYDAGAGYVLPGTTQSFPIAALKTQPAAGAMVQFGSINDWGASTNNEQPVSMQP</sequence>
<dbReference type="PROSITE" id="PS00635">
    <property type="entry name" value="PILI_CHAPERONE"/>
    <property type="match status" value="1"/>
</dbReference>
<dbReference type="PRINTS" id="PR00969">
    <property type="entry name" value="CHAPERONPILI"/>
</dbReference>
<evidence type="ECO:0000256" key="1">
    <source>
        <dbReference type="ARBA" id="ARBA00004418"/>
    </source>
</evidence>
<proteinExistence type="inferred from homology"/>
<keyword evidence="7" id="KW-0393">Immunoglobulin domain</keyword>
<dbReference type="Pfam" id="PF00345">
    <property type="entry name" value="PapD_N"/>
    <property type="match status" value="1"/>
</dbReference>
<feature type="signal peptide" evidence="9">
    <location>
        <begin position="1"/>
        <end position="24"/>
    </location>
</feature>
<comment type="similarity">
    <text evidence="2 8">Belongs to the periplasmic pilus chaperone family.</text>
</comment>
<dbReference type="EMBL" id="CABVPX010000009">
    <property type="protein sequence ID" value="VWB59006.1"/>
    <property type="molecule type" value="Genomic_DNA"/>
</dbReference>
<dbReference type="FunFam" id="2.60.40.10:FF:000458">
    <property type="entry name" value="Molecular chaperone FimC"/>
    <property type="match status" value="1"/>
</dbReference>
<reference evidence="12 13" key="1">
    <citation type="submission" date="2019-09" db="EMBL/GenBank/DDBJ databases">
        <authorList>
            <person name="Depoorter E."/>
        </authorList>
    </citation>
    <scope>NUCLEOTIDE SEQUENCE [LARGE SCALE GENOMIC DNA]</scope>
    <source>
        <strain evidence="12">LMG 24066</strain>
    </source>
</reference>
<dbReference type="InterPro" id="IPR008962">
    <property type="entry name" value="PapD-like_sf"/>
</dbReference>
<evidence type="ECO:0000256" key="6">
    <source>
        <dbReference type="ARBA" id="ARBA00023186"/>
    </source>
</evidence>
<comment type="caution">
    <text evidence="12">The sequence shown here is derived from an EMBL/GenBank/DDBJ whole genome shotgun (WGS) entry which is preliminary data.</text>
</comment>
<feature type="chain" id="PRO_5040188797" evidence="9">
    <location>
        <begin position="25"/>
        <end position="248"/>
    </location>
</feature>
<keyword evidence="5" id="KW-0574">Periplasm</keyword>
<protein>
    <submittedName>
        <fullName evidence="12">Pilus assembly protein</fullName>
    </submittedName>
</protein>
<dbReference type="Gene3D" id="2.60.40.10">
    <property type="entry name" value="Immunoglobulins"/>
    <property type="match status" value="2"/>
</dbReference>
<evidence type="ECO:0000313" key="13">
    <source>
        <dbReference type="Proteomes" id="UP000494172"/>
    </source>
</evidence>
<dbReference type="AlphaFoldDB" id="A0A9Q9UQP2"/>
<evidence type="ECO:0000256" key="3">
    <source>
        <dbReference type="ARBA" id="ARBA00022558"/>
    </source>
</evidence>
<name>A0A9Q9UQP2_9BURK</name>
<keyword evidence="4 9" id="KW-0732">Signal</keyword>
<keyword evidence="6 8" id="KW-0143">Chaperone</keyword>
<dbReference type="Pfam" id="PF02753">
    <property type="entry name" value="PapD_C"/>
    <property type="match status" value="1"/>
</dbReference>
<dbReference type="InterPro" id="IPR016147">
    <property type="entry name" value="Pili_assmbl_chaperone_N"/>
</dbReference>
<comment type="subcellular location">
    <subcellularLocation>
        <location evidence="1 8">Periplasm</location>
    </subcellularLocation>
</comment>
<feature type="domain" description="Pili assembly chaperone N-terminal" evidence="10">
    <location>
        <begin position="26"/>
        <end position="147"/>
    </location>
</feature>
<dbReference type="PANTHER" id="PTHR30251:SF2">
    <property type="entry name" value="FIMBRIAL CHAPERONE YADV-RELATED"/>
    <property type="match status" value="1"/>
</dbReference>
<accession>A0A9Q9UQP2</accession>
<evidence type="ECO:0000259" key="11">
    <source>
        <dbReference type="Pfam" id="PF02753"/>
    </source>
</evidence>
<dbReference type="GO" id="GO:0030288">
    <property type="term" value="C:outer membrane-bounded periplasmic space"/>
    <property type="evidence" value="ECO:0007669"/>
    <property type="project" value="InterPro"/>
</dbReference>
<gene>
    <name evidence="12" type="ORF">BAR24066_02723</name>
</gene>
<dbReference type="GO" id="GO:0071555">
    <property type="term" value="P:cell wall organization"/>
    <property type="evidence" value="ECO:0007669"/>
    <property type="project" value="InterPro"/>
</dbReference>
<dbReference type="InterPro" id="IPR036316">
    <property type="entry name" value="Pili_assmbl_chap_C_dom_sf"/>
</dbReference>
<dbReference type="PANTHER" id="PTHR30251">
    <property type="entry name" value="PILUS ASSEMBLY CHAPERONE"/>
    <property type="match status" value="1"/>
</dbReference>
<evidence type="ECO:0000256" key="5">
    <source>
        <dbReference type="ARBA" id="ARBA00022764"/>
    </source>
</evidence>
<keyword evidence="3" id="KW-1029">Fimbrium biogenesis</keyword>